<keyword evidence="4 5" id="KW-0472">Membrane</keyword>
<comment type="subcellular location">
    <subcellularLocation>
        <location evidence="1">Membrane</location>
        <topology evidence="1">Multi-pass membrane protein</topology>
    </subcellularLocation>
</comment>
<evidence type="ECO:0000256" key="3">
    <source>
        <dbReference type="ARBA" id="ARBA00022989"/>
    </source>
</evidence>
<dbReference type="GO" id="GO:0009403">
    <property type="term" value="P:toxin biosynthetic process"/>
    <property type="evidence" value="ECO:0007669"/>
    <property type="project" value="InterPro"/>
</dbReference>
<dbReference type="Pfam" id="PF02674">
    <property type="entry name" value="Colicin_V"/>
    <property type="match status" value="1"/>
</dbReference>
<evidence type="ECO:0000256" key="1">
    <source>
        <dbReference type="ARBA" id="ARBA00004141"/>
    </source>
</evidence>
<dbReference type="HOGENOM" id="CLU_043139_0_0_11"/>
<gene>
    <name evidence="6" type="primary">cvpA</name>
    <name evidence="6" type="ORF">CORMATOL_02105</name>
</gene>
<keyword evidence="2 5" id="KW-0812">Transmembrane</keyword>
<reference evidence="6 7" key="1">
    <citation type="submission" date="2009-01" db="EMBL/GenBank/DDBJ databases">
        <authorList>
            <person name="Fulton L."/>
            <person name="Clifton S."/>
            <person name="Chinwalla A.T."/>
            <person name="Mitreva M."/>
            <person name="Sodergren E."/>
            <person name="Weinstock G."/>
            <person name="Clifton S."/>
            <person name="Dooling D.J."/>
            <person name="Fulton B."/>
            <person name="Minx P."/>
            <person name="Pepin K.H."/>
            <person name="Johnson M."/>
            <person name="Bhonagiri V."/>
            <person name="Nash W.E."/>
            <person name="Mardis E.R."/>
            <person name="Wilson R.K."/>
        </authorList>
    </citation>
    <scope>NUCLEOTIDE SEQUENCE [LARGE SCALE GENOMIC DNA]</scope>
    <source>
        <strain evidence="6 7">ATCC 33806</strain>
    </source>
</reference>
<dbReference type="AlphaFoldDB" id="C0E529"/>
<dbReference type="InterPro" id="IPR043504">
    <property type="entry name" value="Peptidase_S1_PA_chymotrypsin"/>
</dbReference>
<dbReference type="GO" id="GO:0006508">
    <property type="term" value="P:proteolysis"/>
    <property type="evidence" value="ECO:0007669"/>
    <property type="project" value="InterPro"/>
</dbReference>
<evidence type="ECO:0000256" key="5">
    <source>
        <dbReference type="SAM" id="Phobius"/>
    </source>
</evidence>
<dbReference type="InterPro" id="IPR003825">
    <property type="entry name" value="Colicin-V_CvpA"/>
</dbReference>
<protein>
    <submittedName>
        <fullName evidence="6">CvpA family protein</fullName>
    </submittedName>
</protein>
<feature type="transmembrane region" description="Helical" evidence="5">
    <location>
        <begin position="6"/>
        <end position="25"/>
    </location>
</feature>
<feature type="transmembrane region" description="Helical" evidence="5">
    <location>
        <begin position="32"/>
        <end position="56"/>
    </location>
</feature>
<evidence type="ECO:0000313" key="7">
    <source>
        <dbReference type="Proteomes" id="UP000006247"/>
    </source>
</evidence>
<feature type="transmembrane region" description="Helical" evidence="5">
    <location>
        <begin position="62"/>
        <end position="89"/>
    </location>
</feature>
<dbReference type="InterPro" id="IPR047680">
    <property type="entry name" value="MarP-like"/>
</dbReference>
<dbReference type="Pfam" id="PF13365">
    <property type="entry name" value="Trypsin_2"/>
    <property type="match status" value="1"/>
</dbReference>
<sequence length="401" mass="41613">MGSVSTSSLIVDGFIILVVGFAIYAGWRQGAFASVLSTIGVIAGLVCGAAFAPFVMQLTNSVAIRFLLALGIIILLVAIGSLVGGSLGSSLRERIQLRSSLIIDSVIGAVFQALAMLIATWLVAIPLVAGLPGSAANGIRNSFILGRVDAVAPSMLANLPSRVSAMLSDTGLPPLISPFSTSKNVAVDAPAIAVEDVALVERVRPSVIHVVGESQACGRRLMGSGFVADKEHVITNAHVVAGTEEVWLDTVLGTFKADVVFYDPQLDIAVLRSEELTMAPLQWASATAVTGEDAIVMGFPNSGPFEAAPARISERLKIAGPNIYATGRVEREAYTARGSIRQGNSGGPMLNLDGQVLGVVFGASADESDIGYALTADEVKEAIGNIAALDTPVDTQECVVR</sequence>
<dbReference type="GO" id="GO:0016020">
    <property type="term" value="C:membrane"/>
    <property type="evidence" value="ECO:0007669"/>
    <property type="project" value="UniProtKB-SubCell"/>
</dbReference>
<comment type="caution">
    <text evidence="6">The sequence shown here is derived from an EMBL/GenBank/DDBJ whole genome shotgun (WGS) entry which is preliminary data.</text>
</comment>
<evidence type="ECO:0000313" key="6">
    <source>
        <dbReference type="EMBL" id="EEG26402.1"/>
    </source>
</evidence>
<dbReference type="RefSeq" id="WP_005522053.1">
    <property type="nucleotide sequence ID" value="NZ_EQ973330.1"/>
</dbReference>
<dbReference type="GO" id="GO:0004252">
    <property type="term" value="F:serine-type endopeptidase activity"/>
    <property type="evidence" value="ECO:0007669"/>
    <property type="project" value="InterPro"/>
</dbReference>
<dbReference type="Proteomes" id="UP000006247">
    <property type="component" value="Unassembled WGS sequence"/>
</dbReference>
<keyword evidence="3 5" id="KW-1133">Transmembrane helix</keyword>
<accession>C0E529</accession>
<dbReference type="EMBL" id="ACEB01000030">
    <property type="protein sequence ID" value="EEG26402.1"/>
    <property type="molecule type" value="Genomic_DNA"/>
</dbReference>
<evidence type="ECO:0000256" key="4">
    <source>
        <dbReference type="ARBA" id="ARBA00023136"/>
    </source>
</evidence>
<organism evidence="6 7">
    <name type="scientific">Corynebacterium matruchotii ATCC 33806</name>
    <dbReference type="NCBI Taxonomy" id="566549"/>
    <lineage>
        <taxon>Bacteria</taxon>
        <taxon>Bacillati</taxon>
        <taxon>Actinomycetota</taxon>
        <taxon>Actinomycetes</taxon>
        <taxon>Mycobacteriales</taxon>
        <taxon>Corynebacteriaceae</taxon>
        <taxon>Corynebacterium</taxon>
    </lineage>
</organism>
<dbReference type="PANTHER" id="PTHR43019">
    <property type="entry name" value="SERINE ENDOPROTEASE DEGS"/>
    <property type="match status" value="1"/>
</dbReference>
<dbReference type="SUPFAM" id="SSF50494">
    <property type="entry name" value="Trypsin-like serine proteases"/>
    <property type="match status" value="1"/>
</dbReference>
<dbReference type="PRINTS" id="PR00834">
    <property type="entry name" value="PROTEASES2C"/>
</dbReference>
<feature type="transmembrane region" description="Helical" evidence="5">
    <location>
        <begin position="101"/>
        <end position="124"/>
    </location>
</feature>
<dbReference type="InterPro" id="IPR001940">
    <property type="entry name" value="Peptidase_S1C"/>
</dbReference>
<proteinExistence type="predicted"/>
<name>C0E529_9CORY</name>
<dbReference type="Gene3D" id="2.40.10.10">
    <property type="entry name" value="Trypsin-like serine proteases"/>
    <property type="match status" value="2"/>
</dbReference>
<evidence type="ECO:0000256" key="2">
    <source>
        <dbReference type="ARBA" id="ARBA00022692"/>
    </source>
</evidence>
<dbReference type="InterPro" id="IPR009003">
    <property type="entry name" value="Peptidase_S1_PA"/>
</dbReference>
<dbReference type="MEROPS" id="S01.513"/>
<dbReference type="PANTHER" id="PTHR43019:SF23">
    <property type="entry name" value="PROTEASE DO-LIKE 5, CHLOROPLASTIC"/>
    <property type="match status" value="1"/>
</dbReference>
<dbReference type="NCBIfam" id="NF033740">
    <property type="entry name" value="MarP_fam_protase"/>
    <property type="match status" value="1"/>
</dbReference>